<evidence type="ECO:0000259" key="6">
    <source>
        <dbReference type="Pfam" id="PF15503"/>
    </source>
</evidence>
<evidence type="ECO:0000256" key="1">
    <source>
        <dbReference type="ARBA" id="ARBA00004114"/>
    </source>
</evidence>
<dbReference type="PANTHER" id="PTHR28625:SF1">
    <property type="entry name" value="PROTEIN PHOSPHATASE 1 REGULATORY SUBUNIT 35"/>
    <property type="match status" value="1"/>
</dbReference>
<sequence>MKSSVSLLSPPPSPIPAPLPLPTSPMALCPELDLSVTLSPAPKMCHKQPNSCQRKMKQQSDRSQPKPRPPRQTERKRDTQVRFEEPLVITVTPEPHVTAKETPPQQPTRGQRRSKGRHRAPPKCAEPPAAASNQDPGCLERAELNTTLALKAELESLQEAGFNTQKAVQETLQRSQRTKHLINTRATEEVNVSRSQVLFTSLVSVDVQEDQLISQVLQDRLQLAPAPCRMEKPEDGPLLPFFMTPDLLRQKPLPSEEEPINSKPRLQTHPKCSTFDLYRRRTRYEAVP</sequence>
<comment type="subcellular location">
    <subcellularLocation>
        <location evidence="1">Cytoplasm</location>
        <location evidence="1">Cytoskeleton</location>
        <location evidence="1">Microtubule organizing center</location>
        <location evidence="1">Centrosome</location>
        <location evidence="1">Centriole</location>
    </subcellularLocation>
</comment>
<feature type="region of interest" description="Disordered" evidence="5">
    <location>
        <begin position="251"/>
        <end position="271"/>
    </location>
</feature>
<accession>A0AAV1GSJ7</accession>
<dbReference type="InterPro" id="IPR033590">
    <property type="entry name" value="PPP1R35"/>
</dbReference>
<proteinExistence type="inferred from homology"/>
<dbReference type="GO" id="GO:0005814">
    <property type="term" value="C:centriole"/>
    <property type="evidence" value="ECO:0007669"/>
    <property type="project" value="UniProtKB-SubCell"/>
</dbReference>
<feature type="region of interest" description="Disordered" evidence="5">
    <location>
        <begin position="40"/>
        <end position="136"/>
    </location>
</feature>
<gene>
    <name evidence="7" type="ORF">XNOV1_A018762</name>
</gene>
<comment type="similarity">
    <text evidence="4">Belongs to the PPP1R35 family.</text>
</comment>
<dbReference type="AlphaFoldDB" id="A0AAV1GSJ7"/>
<feature type="domain" description="Protein phosphatase 1 regulatory subunit 35 C-terminal" evidence="6">
    <location>
        <begin position="143"/>
        <end position="280"/>
    </location>
</feature>
<feature type="compositionally biased region" description="Basic and acidic residues" evidence="5">
    <location>
        <begin position="71"/>
        <end position="85"/>
    </location>
</feature>
<evidence type="ECO:0000256" key="2">
    <source>
        <dbReference type="ARBA" id="ARBA00022490"/>
    </source>
</evidence>
<dbReference type="PANTHER" id="PTHR28625">
    <property type="entry name" value="PROTEIN PHOSPHATASE 1 REGULATORY SUBUNIT 35"/>
    <property type="match status" value="1"/>
</dbReference>
<evidence type="ECO:0000256" key="3">
    <source>
        <dbReference type="ARBA" id="ARBA00023212"/>
    </source>
</evidence>
<reference evidence="7" key="1">
    <citation type="submission" date="2023-08" db="EMBL/GenBank/DDBJ databases">
        <authorList>
            <person name="Alioto T."/>
            <person name="Alioto T."/>
            <person name="Gomez Garrido J."/>
        </authorList>
    </citation>
    <scope>NUCLEOTIDE SEQUENCE</scope>
</reference>
<dbReference type="GO" id="GO:0019902">
    <property type="term" value="F:phosphatase binding"/>
    <property type="evidence" value="ECO:0007669"/>
    <property type="project" value="InterPro"/>
</dbReference>
<keyword evidence="3" id="KW-0206">Cytoskeleton</keyword>
<evidence type="ECO:0000313" key="7">
    <source>
        <dbReference type="EMBL" id="CAJ1076602.1"/>
    </source>
</evidence>
<dbReference type="Pfam" id="PF15503">
    <property type="entry name" value="PPP1R35_C"/>
    <property type="match status" value="1"/>
</dbReference>
<evidence type="ECO:0000313" key="8">
    <source>
        <dbReference type="Proteomes" id="UP001178508"/>
    </source>
</evidence>
<feature type="compositionally biased region" description="Low complexity" evidence="5">
    <location>
        <begin position="122"/>
        <end position="131"/>
    </location>
</feature>
<evidence type="ECO:0000256" key="5">
    <source>
        <dbReference type="SAM" id="MobiDB-lite"/>
    </source>
</evidence>
<name>A0AAV1GSJ7_XYRNO</name>
<feature type="region of interest" description="Disordered" evidence="5">
    <location>
        <begin position="1"/>
        <end position="26"/>
    </location>
</feature>
<dbReference type="EMBL" id="OY660879">
    <property type="protein sequence ID" value="CAJ1076602.1"/>
    <property type="molecule type" value="Genomic_DNA"/>
</dbReference>
<evidence type="ECO:0000256" key="4">
    <source>
        <dbReference type="ARBA" id="ARBA00029452"/>
    </source>
</evidence>
<protein>
    <submittedName>
        <fullName evidence="7">Protein phosphatase 1 regulatory subunit 35</fullName>
    </submittedName>
</protein>
<feature type="compositionally biased region" description="Basic residues" evidence="5">
    <location>
        <begin position="110"/>
        <end position="121"/>
    </location>
</feature>
<dbReference type="GO" id="GO:1903724">
    <property type="term" value="P:positive regulation of centriole elongation"/>
    <property type="evidence" value="ECO:0007669"/>
    <property type="project" value="TreeGrafter"/>
</dbReference>
<dbReference type="GO" id="GO:0045724">
    <property type="term" value="P:positive regulation of cilium assembly"/>
    <property type="evidence" value="ECO:0007669"/>
    <property type="project" value="TreeGrafter"/>
</dbReference>
<feature type="compositionally biased region" description="Pro residues" evidence="5">
    <location>
        <begin position="9"/>
        <end position="23"/>
    </location>
</feature>
<keyword evidence="8" id="KW-1185">Reference proteome</keyword>
<keyword evidence="2" id="KW-0963">Cytoplasm</keyword>
<organism evidence="7 8">
    <name type="scientific">Xyrichtys novacula</name>
    <name type="common">Pearly razorfish</name>
    <name type="synonym">Hemipteronotus novacula</name>
    <dbReference type="NCBI Taxonomy" id="13765"/>
    <lineage>
        <taxon>Eukaryota</taxon>
        <taxon>Metazoa</taxon>
        <taxon>Chordata</taxon>
        <taxon>Craniata</taxon>
        <taxon>Vertebrata</taxon>
        <taxon>Euteleostomi</taxon>
        <taxon>Actinopterygii</taxon>
        <taxon>Neopterygii</taxon>
        <taxon>Teleostei</taxon>
        <taxon>Neoteleostei</taxon>
        <taxon>Acanthomorphata</taxon>
        <taxon>Eupercaria</taxon>
        <taxon>Labriformes</taxon>
        <taxon>Labridae</taxon>
        <taxon>Xyrichtys</taxon>
    </lineage>
</organism>
<dbReference type="Proteomes" id="UP001178508">
    <property type="component" value="Chromosome 16"/>
</dbReference>
<dbReference type="InterPro" id="IPR029135">
    <property type="entry name" value="PPP1R35_C"/>
</dbReference>